<feature type="transmembrane region" description="Helical" evidence="1">
    <location>
        <begin position="48"/>
        <end position="66"/>
    </location>
</feature>
<dbReference type="InterPro" id="IPR010390">
    <property type="entry name" value="ABC-2_transporter-like"/>
</dbReference>
<dbReference type="Proteomes" id="UP000199400">
    <property type="component" value="Unassembled WGS sequence"/>
</dbReference>
<keyword evidence="1" id="KW-1133">Transmembrane helix</keyword>
<gene>
    <name evidence="2" type="ORF">SAMN02745121_00158</name>
</gene>
<feature type="transmembrane region" description="Helical" evidence="1">
    <location>
        <begin position="250"/>
        <end position="268"/>
    </location>
</feature>
<feature type="transmembrane region" description="Helical" evidence="1">
    <location>
        <begin position="21"/>
        <end position="42"/>
    </location>
</feature>
<feature type="transmembrane region" description="Helical" evidence="1">
    <location>
        <begin position="164"/>
        <end position="188"/>
    </location>
</feature>
<dbReference type="PANTHER" id="PTHR36833">
    <property type="entry name" value="SLR0610 PROTEIN-RELATED"/>
    <property type="match status" value="1"/>
</dbReference>
<keyword evidence="1" id="KW-0472">Membrane</keyword>
<dbReference type="EMBL" id="FOMX01000002">
    <property type="protein sequence ID" value="SFD47948.1"/>
    <property type="molecule type" value="Genomic_DNA"/>
</dbReference>
<dbReference type="PANTHER" id="PTHR36833:SF2">
    <property type="entry name" value="SLR0610 PROTEIN"/>
    <property type="match status" value="1"/>
</dbReference>
<evidence type="ECO:0000313" key="2">
    <source>
        <dbReference type="EMBL" id="SFD47948.1"/>
    </source>
</evidence>
<sequence>MNAADLSEGTDAKGRGPRLLFYLRLVAAQLAMSTLTALQYRLGFWTEGLLGLLWSVIGIAPLFVAVDHLGAVEGWGRWELVVLTGCFTMLSGLFTALLQPALRASMTHILKGTLDYVLLRPADGLVLCLTCAFQPWHLVEVLGGLALVVAGLSLGEAEVTATGLLAGLVTGAAGLMALYAFGVLVLCASFRALQLQALTHVMEALMDFGRWPAQVFPPLLRLLFTFVIPLLVMTSYPAEALLGRLSWGTVAQLAAVSATLLVLARLAWVRSVRGYTSASS</sequence>
<feature type="transmembrane region" description="Helical" evidence="1">
    <location>
        <begin position="219"/>
        <end position="238"/>
    </location>
</feature>
<reference evidence="3" key="1">
    <citation type="submission" date="2016-10" db="EMBL/GenBank/DDBJ databases">
        <authorList>
            <person name="Varghese N."/>
            <person name="Submissions S."/>
        </authorList>
    </citation>
    <scope>NUCLEOTIDE SEQUENCE [LARGE SCALE GENOMIC DNA]</scope>
    <source>
        <strain evidence="3">ATCC 25963</strain>
    </source>
</reference>
<organism evidence="2 3">
    <name type="scientific">Nannocystis exedens</name>
    <dbReference type="NCBI Taxonomy" id="54"/>
    <lineage>
        <taxon>Bacteria</taxon>
        <taxon>Pseudomonadati</taxon>
        <taxon>Myxococcota</taxon>
        <taxon>Polyangia</taxon>
        <taxon>Nannocystales</taxon>
        <taxon>Nannocystaceae</taxon>
        <taxon>Nannocystis</taxon>
    </lineage>
</organism>
<protein>
    <submittedName>
        <fullName evidence="2">ABC-2 type transport system permease protein</fullName>
    </submittedName>
</protein>
<dbReference type="Pfam" id="PF06182">
    <property type="entry name" value="ABC2_membrane_6"/>
    <property type="match status" value="1"/>
</dbReference>
<keyword evidence="3" id="KW-1185">Reference proteome</keyword>
<feature type="transmembrane region" description="Helical" evidence="1">
    <location>
        <begin position="78"/>
        <end position="98"/>
    </location>
</feature>
<evidence type="ECO:0000256" key="1">
    <source>
        <dbReference type="SAM" id="Phobius"/>
    </source>
</evidence>
<dbReference type="RefSeq" id="WP_170136485.1">
    <property type="nucleotide sequence ID" value="NZ_FOMX01000002.1"/>
</dbReference>
<name>A0A1I1ST75_9BACT</name>
<dbReference type="STRING" id="54.SAMN02745121_00158"/>
<accession>A0A1I1ST75</accession>
<evidence type="ECO:0000313" key="3">
    <source>
        <dbReference type="Proteomes" id="UP000199400"/>
    </source>
</evidence>
<dbReference type="AlphaFoldDB" id="A0A1I1ST75"/>
<proteinExistence type="predicted"/>
<keyword evidence="1" id="KW-0812">Transmembrane</keyword>